<evidence type="ECO:0008006" key="4">
    <source>
        <dbReference type="Google" id="ProtNLM"/>
    </source>
</evidence>
<evidence type="ECO:0000256" key="1">
    <source>
        <dbReference type="SAM" id="MobiDB-lite"/>
    </source>
</evidence>
<accession>A0ABQ2W414</accession>
<dbReference type="EMBL" id="BMTF01000013">
    <property type="protein sequence ID" value="GGV88656.1"/>
    <property type="molecule type" value="Genomic_DNA"/>
</dbReference>
<dbReference type="InterPro" id="IPR027417">
    <property type="entry name" value="P-loop_NTPase"/>
</dbReference>
<gene>
    <name evidence="2" type="ORF">GCM10015535_40380</name>
</gene>
<reference evidence="3" key="1">
    <citation type="journal article" date="2019" name="Int. J. Syst. Evol. Microbiol.">
        <title>The Global Catalogue of Microorganisms (GCM) 10K type strain sequencing project: providing services to taxonomists for standard genome sequencing and annotation.</title>
        <authorList>
            <consortium name="The Broad Institute Genomics Platform"/>
            <consortium name="The Broad Institute Genome Sequencing Center for Infectious Disease"/>
            <person name="Wu L."/>
            <person name="Ma J."/>
        </authorList>
    </citation>
    <scope>NUCLEOTIDE SEQUENCE [LARGE SCALE GENOMIC DNA]</scope>
    <source>
        <strain evidence="3">JCM 4376</strain>
    </source>
</reference>
<dbReference type="Proteomes" id="UP000660675">
    <property type="component" value="Unassembled WGS sequence"/>
</dbReference>
<dbReference type="SUPFAM" id="SSF52540">
    <property type="entry name" value="P-loop containing nucleoside triphosphate hydrolases"/>
    <property type="match status" value="1"/>
</dbReference>
<evidence type="ECO:0000313" key="2">
    <source>
        <dbReference type="EMBL" id="GGV88656.1"/>
    </source>
</evidence>
<keyword evidence="3" id="KW-1185">Reference proteome</keyword>
<name>A0ABQ2W414_9ACTN</name>
<organism evidence="2 3">
    <name type="scientific">Streptomyces gelaticus</name>
    <dbReference type="NCBI Taxonomy" id="285446"/>
    <lineage>
        <taxon>Bacteria</taxon>
        <taxon>Bacillati</taxon>
        <taxon>Actinomycetota</taxon>
        <taxon>Actinomycetes</taxon>
        <taxon>Kitasatosporales</taxon>
        <taxon>Streptomycetaceae</taxon>
        <taxon>Streptomyces</taxon>
    </lineage>
</organism>
<feature type="region of interest" description="Disordered" evidence="1">
    <location>
        <begin position="1"/>
        <end position="21"/>
    </location>
</feature>
<comment type="caution">
    <text evidence="2">The sequence shown here is derived from an EMBL/GenBank/DDBJ whole genome shotgun (WGS) entry which is preliminary data.</text>
</comment>
<protein>
    <recommendedName>
        <fullName evidence="4">Phosphotransferase</fullName>
    </recommendedName>
</protein>
<proteinExistence type="predicted"/>
<dbReference type="Gene3D" id="3.40.50.300">
    <property type="entry name" value="P-loop containing nucleotide triphosphate hydrolases"/>
    <property type="match status" value="1"/>
</dbReference>
<evidence type="ECO:0000313" key="3">
    <source>
        <dbReference type="Proteomes" id="UP000660675"/>
    </source>
</evidence>
<sequence length="200" mass="21218">MDDDVMVSVRGEGDQDPGHCGPGPAVVLITGVMASGKSTVAQALAERLPRAVHVRGDVFRRMVVSGRAEMVPGAYEEAAAQLRLRYRLSAMTADTYAGEGWTAVVQDVVLGEELAGYVELVRTRPLFVVVLAPGPRAVAEREAGRGKSGYGAGWTVESLDLALREETPRIGLWLDTTGQTVEQSVDAVLAGLEQARVMGA</sequence>
<dbReference type="Pfam" id="PF13671">
    <property type="entry name" value="AAA_33"/>
    <property type="match status" value="1"/>
</dbReference>